<gene>
    <name evidence="3" type="ORF">OAUR00152_LOCUS35086</name>
    <name evidence="4" type="ORF">OAUR00152_LOCUS35087</name>
</gene>
<dbReference type="PANTHER" id="PTHR23313:SF0">
    <property type="entry name" value="TESTIS-EXPRESSED PROTEIN 9"/>
    <property type="match status" value="1"/>
</dbReference>
<protein>
    <recommendedName>
        <fullName evidence="5">Testis expressed 9</fullName>
    </recommendedName>
</protein>
<keyword evidence="1" id="KW-0175">Coiled coil</keyword>
<feature type="region of interest" description="Disordered" evidence="2">
    <location>
        <begin position="57"/>
        <end position="134"/>
    </location>
</feature>
<evidence type="ECO:0000256" key="1">
    <source>
        <dbReference type="SAM" id="Coils"/>
    </source>
</evidence>
<evidence type="ECO:0000313" key="3">
    <source>
        <dbReference type="EMBL" id="CAE2276354.1"/>
    </source>
</evidence>
<organism evidence="3">
    <name type="scientific">Odontella aurita</name>
    <dbReference type="NCBI Taxonomy" id="265563"/>
    <lineage>
        <taxon>Eukaryota</taxon>
        <taxon>Sar</taxon>
        <taxon>Stramenopiles</taxon>
        <taxon>Ochrophyta</taxon>
        <taxon>Bacillariophyta</taxon>
        <taxon>Mediophyceae</taxon>
        <taxon>Biddulphiophycidae</taxon>
        <taxon>Eupodiscales</taxon>
        <taxon>Odontellaceae</taxon>
        <taxon>Odontella</taxon>
    </lineage>
</organism>
<name>A0A6U6JT90_9STRA</name>
<sequence length="350" mass="40276">MYNLQNQAAMGDSLTDDDFDYFTDMRAKEEELNRLNEELDLQRLSITENLAEDEWCNTPARDKRPKNMTCSTARASGDDDDACHRKTKGTMRKRQPSNTTRNRDQYRSSHLPCSGSSPISTASVTSPQCTDNGMEEQGAHLDERIEGIGKNAMIRLQKARIKTLDSQLKEALRSKHEAEDTTSTLRLQLKESSQERKRLQKALAEAKSLAGKRKTEEKSTRTIMDDLKMELSQTKRELTTVQKSLKVAESEHNKREIRLSRALQEVEKYKQSVASRVTETRQDDEDVKREKGRLLANIKSLERQKAELLTAFKKQLKLIDILKRQKVHAEAAKLLQFTEEEFMKVIEWEA</sequence>
<dbReference type="PANTHER" id="PTHR23313">
    <property type="entry name" value="TSEC1-RELATED"/>
    <property type="match status" value="1"/>
</dbReference>
<feature type="compositionally biased region" description="Polar residues" evidence="2">
    <location>
        <begin position="114"/>
        <end position="131"/>
    </location>
</feature>
<evidence type="ECO:0000313" key="4">
    <source>
        <dbReference type="EMBL" id="CAE2276356.1"/>
    </source>
</evidence>
<accession>A0A6U6JT90</accession>
<dbReference type="EMBL" id="HBKQ01050859">
    <property type="protein sequence ID" value="CAE2276354.1"/>
    <property type="molecule type" value="Transcribed_RNA"/>
</dbReference>
<feature type="compositionally biased region" description="Basic residues" evidence="2">
    <location>
        <begin position="85"/>
        <end position="95"/>
    </location>
</feature>
<reference evidence="3" key="1">
    <citation type="submission" date="2021-01" db="EMBL/GenBank/DDBJ databases">
        <authorList>
            <person name="Corre E."/>
            <person name="Pelletier E."/>
            <person name="Niang G."/>
            <person name="Scheremetjew M."/>
            <person name="Finn R."/>
            <person name="Kale V."/>
            <person name="Holt S."/>
            <person name="Cochrane G."/>
            <person name="Meng A."/>
            <person name="Brown T."/>
            <person name="Cohen L."/>
        </authorList>
    </citation>
    <scope>NUCLEOTIDE SEQUENCE</scope>
    <source>
        <strain evidence="3">Isolate 1302-5</strain>
    </source>
</reference>
<evidence type="ECO:0008006" key="5">
    <source>
        <dbReference type="Google" id="ProtNLM"/>
    </source>
</evidence>
<evidence type="ECO:0000256" key="2">
    <source>
        <dbReference type="SAM" id="MobiDB-lite"/>
    </source>
</evidence>
<feature type="coiled-coil region" evidence="1">
    <location>
        <begin position="284"/>
        <end position="311"/>
    </location>
</feature>
<feature type="coiled-coil region" evidence="1">
    <location>
        <begin position="161"/>
        <end position="251"/>
    </location>
</feature>
<proteinExistence type="predicted"/>
<dbReference type="EMBL" id="HBKQ01050860">
    <property type="protein sequence ID" value="CAE2276356.1"/>
    <property type="molecule type" value="Transcribed_RNA"/>
</dbReference>
<dbReference type="AlphaFoldDB" id="A0A6U6JT90"/>